<evidence type="ECO:0008006" key="3">
    <source>
        <dbReference type="Google" id="ProtNLM"/>
    </source>
</evidence>
<organism evidence="1 2">
    <name type="scientific">Penicillium angulare</name>
    <dbReference type="NCBI Taxonomy" id="116970"/>
    <lineage>
        <taxon>Eukaryota</taxon>
        <taxon>Fungi</taxon>
        <taxon>Dikarya</taxon>
        <taxon>Ascomycota</taxon>
        <taxon>Pezizomycotina</taxon>
        <taxon>Eurotiomycetes</taxon>
        <taxon>Eurotiomycetidae</taxon>
        <taxon>Eurotiales</taxon>
        <taxon>Aspergillaceae</taxon>
        <taxon>Penicillium</taxon>
    </lineage>
</organism>
<proteinExistence type="predicted"/>
<dbReference type="SUPFAM" id="SSF81383">
    <property type="entry name" value="F-box domain"/>
    <property type="match status" value="1"/>
</dbReference>
<evidence type="ECO:0000313" key="2">
    <source>
        <dbReference type="Proteomes" id="UP001149165"/>
    </source>
</evidence>
<reference evidence="1" key="1">
    <citation type="submission" date="2022-11" db="EMBL/GenBank/DDBJ databases">
        <authorList>
            <person name="Petersen C."/>
        </authorList>
    </citation>
    <scope>NUCLEOTIDE SEQUENCE</scope>
    <source>
        <strain evidence="1">IBT 30069</strain>
    </source>
</reference>
<reference evidence="1" key="2">
    <citation type="journal article" date="2023" name="IMA Fungus">
        <title>Comparative genomic study of the Penicillium genus elucidates a diverse pangenome and 15 lateral gene transfer events.</title>
        <authorList>
            <person name="Petersen C."/>
            <person name="Sorensen T."/>
            <person name="Nielsen M.R."/>
            <person name="Sondergaard T.E."/>
            <person name="Sorensen J.L."/>
            <person name="Fitzpatrick D.A."/>
            <person name="Frisvad J.C."/>
            <person name="Nielsen K.L."/>
        </authorList>
    </citation>
    <scope>NUCLEOTIDE SEQUENCE</scope>
    <source>
        <strain evidence="1">IBT 30069</strain>
    </source>
</reference>
<keyword evidence="2" id="KW-1185">Reference proteome</keyword>
<name>A0A9W9FB26_9EURO</name>
<dbReference type="Proteomes" id="UP001149165">
    <property type="component" value="Unassembled WGS sequence"/>
</dbReference>
<dbReference type="EMBL" id="JAPQKH010000005">
    <property type="protein sequence ID" value="KAJ5096927.1"/>
    <property type="molecule type" value="Genomic_DNA"/>
</dbReference>
<sequence>MAQSSQTRAFVIPEIVTLILQQMDMRTLMTAQRISRGWKDLICNSQSLQEKLFFQPISHDHDQSPRVGNPLLLEAFPSAFHSDEFFTLEDLAWEKQAGVREMFFRPEASWRRMLTHQPPLYRVGTFSSSANPWSYSWSQERAIIPKDGLRMAPLFEFLIDHSEQDWAFDMAIEVLYPVPSPASFHEPDRSISGNSMMGAQQKMMKHFDLVLQFSSSSTCTAEQDYEEWEEERQKKAREDGVELEDTNVDIWKRISEYYSKLGSEMAGFQTQQYDSGWGMWD</sequence>
<protein>
    <recommendedName>
        <fullName evidence="3">F-box domain-containing protein</fullName>
    </recommendedName>
</protein>
<accession>A0A9W9FB26</accession>
<dbReference type="AlphaFoldDB" id="A0A9W9FB26"/>
<dbReference type="OrthoDB" id="3800738at2759"/>
<comment type="caution">
    <text evidence="1">The sequence shown here is derived from an EMBL/GenBank/DDBJ whole genome shotgun (WGS) entry which is preliminary data.</text>
</comment>
<dbReference type="InterPro" id="IPR036047">
    <property type="entry name" value="F-box-like_dom_sf"/>
</dbReference>
<evidence type="ECO:0000313" key="1">
    <source>
        <dbReference type="EMBL" id="KAJ5096927.1"/>
    </source>
</evidence>
<gene>
    <name evidence="1" type="ORF">N7456_007648</name>
</gene>